<feature type="active site" evidence="2">
    <location>
        <position position="300"/>
    </location>
</feature>
<evidence type="ECO:0000256" key="2">
    <source>
        <dbReference type="PIRSR" id="PIRSR000443-1"/>
    </source>
</evidence>
<dbReference type="Pfam" id="PF00561">
    <property type="entry name" value="Abhydrolase_1"/>
    <property type="match status" value="1"/>
</dbReference>
<evidence type="ECO:0000259" key="4">
    <source>
        <dbReference type="Pfam" id="PF00561"/>
    </source>
</evidence>
<protein>
    <submittedName>
        <fullName evidence="5">Homoserine O-acetyltransferase</fullName>
    </submittedName>
</protein>
<gene>
    <name evidence="5" type="ORF">GCM10011511_46390</name>
</gene>
<dbReference type="Proteomes" id="UP000607559">
    <property type="component" value="Unassembled WGS sequence"/>
</dbReference>
<dbReference type="PANTHER" id="PTHR32268:SF11">
    <property type="entry name" value="HOMOSERINE O-ACETYLTRANSFERASE"/>
    <property type="match status" value="1"/>
</dbReference>
<dbReference type="PANTHER" id="PTHR32268">
    <property type="entry name" value="HOMOSERINE O-ACETYLTRANSFERASE"/>
    <property type="match status" value="1"/>
</dbReference>
<keyword evidence="1" id="KW-0808">Transferase</keyword>
<dbReference type="NCBIfam" id="NF005071">
    <property type="entry name" value="PRK06489.1"/>
    <property type="match status" value="1"/>
</dbReference>
<name>A0A8J2UH90_9BACT</name>
<reference evidence="5" key="1">
    <citation type="journal article" date="2014" name="Int. J. Syst. Evol. Microbiol.">
        <title>Complete genome sequence of Corynebacterium casei LMG S-19264T (=DSM 44701T), isolated from a smear-ripened cheese.</title>
        <authorList>
            <consortium name="US DOE Joint Genome Institute (JGI-PGF)"/>
            <person name="Walter F."/>
            <person name="Albersmeier A."/>
            <person name="Kalinowski J."/>
            <person name="Ruckert C."/>
        </authorList>
    </citation>
    <scope>NUCLEOTIDE SEQUENCE</scope>
    <source>
        <strain evidence="5">CGMCC 1.15448</strain>
    </source>
</reference>
<keyword evidence="6" id="KW-1185">Reference proteome</keyword>
<dbReference type="EMBL" id="BMJC01000005">
    <property type="protein sequence ID" value="GGB17323.1"/>
    <property type="molecule type" value="Genomic_DNA"/>
</dbReference>
<dbReference type="RefSeq" id="WP_188936331.1">
    <property type="nucleotide sequence ID" value="NZ_BMJC01000005.1"/>
</dbReference>
<reference evidence="5" key="2">
    <citation type="submission" date="2020-09" db="EMBL/GenBank/DDBJ databases">
        <authorList>
            <person name="Sun Q."/>
            <person name="Zhou Y."/>
        </authorList>
    </citation>
    <scope>NUCLEOTIDE SEQUENCE</scope>
    <source>
        <strain evidence="5">CGMCC 1.15448</strain>
    </source>
</reference>
<organism evidence="5 6">
    <name type="scientific">Puia dinghuensis</name>
    <dbReference type="NCBI Taxonomy" id="1792502"/>
    <lineage>
        <taxon>Bacteria</taxon>
        <taxon>Pseudomonadati</taxon>
        <taxon>Bacteroidota</taxon>
        <taxon>Chitinophagia</taxon>
        <taxon>Chitinophagales</taxon>
        <taxon>Chitinophagaceae</taxon>
        <taxon>Puia</taxon>
    </lineage>
</organism>
<feature type="active site" evidence="2">
    <location>
        <position position="334"/>
    </location>
</feature>
<feature type="domain" description="AB hydrolase-1" evidence="4">
    <location>
        <begin position="67"/>
        <end position="216"/>
    </location>
</feature>
<sequence>MRKLLLLLPALLLAAAHLSAQLPDSTEVDYQLPNFTFQSGETLPVLRLHYTTFGKPIKDNTGKVINAVYIMHGTTGNSHNFTNSLFAGHLFQKGQLLDATKYYIILPDGIGHGRSSKPSDGLHMKFPQYTYEDMVRADYTVLTQKMGINHLRLIIGTSMGAMHCWLWAETYPDFMDACMANASLPIAIAGRNRMSRYAAIQCVESDPAWKGGEYTTPPVVGLRGAYTSLFWMTSSPYNLQKRSPTREQAEKAYDIAVENFIRSQDANDMIYAFDASRYYNPEPKLSTIKCPFFAVNSADDEVNPPELGVMETAIKKVPKGRYILIPWSERTSGHGTHTNPTVWGDYLKELMNSSGPK</sequence>
<accession>A0A8J2UH90</accession>
<evidence type="ECO:0000256" key="1">
    <source>
        <dbReference type="ARBA" id="ARBA00022679"/>
    </source>
</evidence>
<evidence type="ECO:0000313" key="5">
    <source>
        <dbReference type="EMBL" id="GGB17323.1"/>
    </source>
</evidence>
<dbReference type="GO" id="GO:0004414">
    <property type="term" value="F:homoserine O-acetyltransferase activity"/>
    <property type="evidence" value="ECO:0007669"/>
    <property type="project" value="TreeGrafter"/>
</dbReference>
<dbReference type="InterPro" id="IPR008220">
    <property type="entry name" value="HAT_MetX-like"/>
</dbReference>
<evidence type="ECO:0000313" key="6">
    <source>
        <dbReference type="Proteomes" id="UP000607559"/>
    </source>
</evidence>
<dbReference type="InterPro" id="IPR000073">
    <property type="entry name" value="AB_hydrolase_1"/>
</dbReference>
<dbReference type="InterPro" id="IPR029058">
    <property type="entry name" value="AB_hydrolase_fold"/>
</dbReference>
<dbReference type="GO" id="GO:0009086">
    <property type="term" value="P:methionine biosynthetic process"/>
    <property type="evidence" value="ECO:0007669"/>
    <property type="project" value="TreeGrafter"/>
</dbReference>
<dbReference type="PIRSF" id="PIRSF000443">
    <property type="entry name" value="Homoser_Ac_trans"/>
    <property type="match status" value="1"/>
</dbReference>
<dbReference type="GO" id="GO:0009092">
    <property type="term" value="P:homoserine metabolic process"/>
    <property type="evidence" value="ECO:0007669"/>
    <property type="project" value="TreeGrafter"/>
</dbReference>
<feature type="chain" id="PRO_5035321711" evidence="3">
    <location>
        <begin position="21"/>
        <end position="357"/>
    </location>
</feature>
<feature type="signal peptide" evidence="3">
    <location>
        <begin position="1"/>
        <end position="20"/>
    </location>
</feature>
<keyword evidence="3" id="KW-0732">Signal</keyword>
<proteinExistence type="predicted"/>
<evidence type="ECO:0000256" key="3">
    <source>
        <dbReference type="SAM" id="SignalP"/>
    </source>
</evidence>
<comment type="caution">
    <text evidence="5">The sequence shown here is derived from an EMBL/GenBank/DDBJ whole genome shotgun (WGS) entry which is preliminary data.</text>
</comment>
<dbReference type="AlphaFoldDB" id="A0A8J2UH90"/>
<feature type="active site" description="Nucleophile" evidence="2">
    <location>
        <position position="158"/>
    </location>
</feature>
<dbReference type="SUPFAM" id="SSF53474">
    <property type="entry name" value="alpha/beta-Hydrolases"/>
    <property type="match status" value="1"/>
</dbReference>
<dbReference type="Gene3D" id="3.40.50.1820">
    <property type="entry name" value="alpha/beta hydrolase"/>
    <property type="match status" value="1"/>
</dbReference>